<name>A0A5S3QLJ4_9BACI</name>
<gene>
    <name evidence="1" type="ORF">FFL34_12355</name>
</gene>
<evidence type="ECO:0000313" key="1">
    <source>
        <dbReference type="EMBL" id="TMN22802.1"/>
    </source>
</evidence>
<reference evidence="1 2" key="1">
    <citation type="submission" date="2019-05" db="EMBL/GenBank/DDBJ databases">
        <title>Genomic analysis of Lentibacillus sp. NKC220-2.</title>
        <authorList>
            <person name="Oh Y.J."/>
        </authorList>
    </citation>
    <scope>NUCLEOTIDE SEQUENCE [LARGE SCALE GENOMIC DNA]</scope>
    <source>
        <strain evidence="1 2">NKC220-2</strain>
    </source>
</reference>
<organism evidence="1 2">
    <name type="scientific">Lentibacillus cibarius</name>
    <dbReference type="NCBI Taxonomy" id="2583219"/>
    <lineage>
        <taxon>Bacteria</taxon>
        <taxon>Bacillati</taxon>
        <taxon>Bacillota</taxon>
        <taxon>Bacilli</taxon>
        <taxon>Bacillales</taxon>
        <taxon>Bacillaceae</taxon>
        <taxon>Lentibacillus</taxon>
    </lineage>
</organism>
<dbReference type="Proteomes" id="UP000306980">
    <property type="component" value="Unassembled WGS sequence"/>
</dbReference>
<proteinExistence type="predicted"/>
<comment type="caution">
    <text evidence="1">The sequence shown here is derived from an EMBL/GenBank/DDBJ whole genome shotgun (WGS) entry which is preliminary data.</text>
</comment>
<sequence length="46" mass="5083">MINILIIALVFGYGGYTLFRHIKKGSKGKCGACDLKESCSKETCER</sequence>
<evidence type="ECO:0000313" key="2">
    <source>
        <dbReference type="Proteomes" id="UP000306980"/>
    </source>
</evidence>
<dbReference type="OrthoDB" id="2326035at2"/>
<accession>A0A5S3QLJ4</accession>
<dbReference type="EMBL" id="VCIA01000001">
    <property type="protein sequence ID" value="TMN22802.1"/>
    <property type="molecule type" value="Genomic_DNA"/>
</dbReference>
<protein>
    <submittedName>
        <fullName evidence="1">FeoB-associated Cys-rich membrane protein</fullName>
    </submittedName>
</protein>
<dbReference type="AlphaFoldDB" id="A0A5S3QLJ4"/>
<dbReference type="Pfam" id="PF12669">
    <property type="entry name" value="FeoB_associated"/>
    <property type="match status" value="1"/>
</dbReference>